<dbReference type="EMBL" id="OU895879">
    <property type="protein sequence ID" value="CAG9807374.1"/>
    <property type="molecule type" value="Genomic_DNA"/>
</dbReference>
<dbReference type="SMART" id="SM00892">
    <property type="entry name" value="Endonuclease_NS"/>
    <property type="match status" value="1"/>
</dbReference>
<dbReference type="GO" id="GO:0005743">
    <property type="term" value="C:mitochondrial inner membrane"/>
    <property type="evidence" value="ECO:0007669"/>
    <property type="project" value="TreeGrafter"/>
</dbReference>
<reference evidence="9" key="2">
    <citation type="submission" date="2022-10" db="EMBL/GenBank/DDBJ databases">
        <authorList>
            <consortium name="ENA_rothamsted_submissions"/>
            <consortium name="culmorum"/>
            <person name="King R."/>
        </authorList>
    </citation>
    <scope>NUCLEOTIDE SEQUENCE</scope>
</reference>
<evidence type="ECO:0000256" key="1">
    <source>
        <dbReference type="ARBA" id="ARBA00010052"/>
    </source>
</evidence>
<evidence type="ECO:0000256" key="3">
    <source>
        <dbReference type="ARBA" id="ARBA00022759"/>
    </source>
</evidence>
<gene>
    <name evidence="9" type="ORF">CHIRRI_LOCUS10223</name>
</gene>
<proteinExistence type="inferred from homology"/>
<dbReference type="SUPFAM" id="SSF54060">
    <property type="entry name" value="His-Me finger endonucleases"/>
    <property type="match status" value="1"/>
</dbReference>
<dbReference type="GO" id="GO:0005634">
    <property type="term" value="C:nucleus"/>
    <property type="evidence" value="ECO:0007669"/>
    <property type="project" value="TreeGrafter"/>
</dbReference>
<comment type="similarity">
    <text evidence="1">Belongs to the DNA/RNA non-specific endonuclease family.</text>
</comment>
<organism evidence="9 10">
    <name type="scientific">Chironomus riparius</name>
    <dbReference type="NCBI Taxonomy" id="315576"/>
    <lineage>
        <taxon>Eukaryota</taxon>
        <taxon>Metazoa</taxon>
        <taxon>Ecdysozoa</taxon>
        <taxon>Arthropoda</taxon>
        <taxon>Hexapoda</taxon>
        <taxon>Insecta</taxon>
        <taxon>Pterygota</taxon>
        <taxon>Neoptera</taxon>
        <taxon>Endopterygota</taxon>
        <taxon>Diptera</taxon>
        <taxon>Nematocera</taxon>
        <taxon>Chironomoidea</taxon>
        <taxon>Chironomidae</taxon>
        <taxon>Chironominae</taxon>
        <taxon>Chironomus</taxon>
    </lineage>
</organism>
<feature type="signal peptide" evidence="6">
    <location>
        <begin position="1"/>
        <end position="18"/>
    </location>
</feature>
<keyword evidence="2" id="KW-0540">Nuclease</keyword>
<accession>A0A9N9WSI6</accession>
<reference evidence="9" key="1">
    <citation type="submission" date="2022-01" db="EMBL/GenBank/DDBJ databases">
        <authorList>
            <person name="King R."/>
        </authorList>
    </citation>
    <scope>NUCLEOTIDE SEQUENCE</scope>
</reference>
<dbReference type="PANTHER" id="PTHR13966">
    <property type="entry name" value="ENDONUCLEASE RELATED"/>
    <property type="match status" value="1"/>
</dbReference>
<feature type="domain" description="ENPP1-3/EXOG-like endonuclease/phosphodiesterase" evidence="7">
    <location>
        <begin position="144"/>
        <end position="348"/>
    </location>
</feature>
<dbReference type="PANTHER" id="PTHR13966:SF17">
    <property type="entry name" value="ENDONUCLEASE-RELATED"/>
    <property type="match status" value="1"/>
</dbReference>
<name>A0A9N9WSI6_9DIPT</name>
<dbReference type="SMART" id="SM00477">
    <property type="entry name" value="NUC"/>
    <property type="match status" value="1"/>
</dbReference>
<evidence type="ECO:0000256" key="2">
    <source>
        <dbReference type="ARBA" id="ARBA00022722"/>
    </source>
</evidence>
<evidence type="ECO:0000256" key="6">
    <source>
        <dbReference type="SAM" id="SignalP"/>
    </source>
</evidence>
<feature type="binding site" evidence="5">
    <location>
        <position position="243"/>
    </location>
    <ligand>
        <name>Mg(2+)</name>
        <dbReference type="ChEBI" id="CHEBI:18420"/>
        <note>catalytic</note>
    </ligand>
</feature>
<dbReference type="Gene3D" id="3.40.570.10">
    <property type="entry name" value="Extracellular Endonuclease, subunit A"/>
    <property type="match status" value="1"/>
</dbReference>
<keyword evidence="3" id="KW-0255">Endonuclease</keyword>
<dbReference type="GO" id="GO:0003676">
    <property type="term" value="F:nucleic acid binding"/>
    <property type="evidence" value="ECO:0007669"/>
    <property type="project" value="InterPro"/>
</dbReference>
<feature type="active site" description="Proton acceptor" evidence="4">
    <location>
        <position position="213"/>
    </location>
</feature>
<dbReference type="InterPro" id="IPR020821">
    <property type="entry name" value="ENPP1-3/EXOG-like_nuc-like"/>
</dbReference>
<dbReference type="GO" id="GO:0004521">
    <property type="term" value="F:RNA endonuclease activity"/>
    <property type="evidence" value="ECO:0007669"/>
    <property type="project" value="TreeGrafter"/>
</dbReference>
<keyword evidence="5" id="KW-0479">Metal-binding</keyword>
<evidence type="ECO:0000256" key="5">
    <source>
        <dbReference type="PIRSR" id="PIRSR640255-2"/>
    </source>
</evidence>
<dbReference type="InterPro" id="IPR044929">
    <property type="entry name" value="DNA/RNA_non-sp_Endonuclease_sf"/>
</dbReference>
<evidence type="ECO:0000256" key="4">
    <source>
        <dbReference type="PIRSR" id="PIRSR640255-1"/>
    </source>
</evidence>
<evidence type="ECO:0008006" key="11">
    <source>
        <dbReference type="Google" id="ProtNLM"/>
    </source>
</evidence>
<dbReference type="GO" id="GO:0000014">
    <property type="term" value="F:single-stranded DNA endodeoxyribonuclease activity"/>
    <property type="evidence" value="ECO:0007669"/>
    <property type="project" value="TreeGrafter"/>
</dbReference>
<sequence>MIRQLFLAIAIGFACSEACTINFGQMRKNEPIFLYNTNNNINSFMIPNGNSMTLSSGTQFLIDCGQGRKFNIPNQNIQQLQVSCENNAFMIGNQLVQSVDNFECMDARNSPVVRIQKTQSICGDDGLIYNVGFHVQNGNSQNFIQVLQSCFDEQSKSVFYVKSNIFGQVDRSGSPDFSINNGVWTDGKVVPSNFFEVKSVKSAFSTKQFHRGHYAPNADYPFAQHRRATFQYFNMGPMEARFNGKDWSQLESYVRKLVKHHGQTATVFTGGFVYNSQSALASKNRPINILNQNPQGNKVMMPGNQVKTILVPDLFWKIINIGNQGVAIFMFNDTTITQQNFCQNLCQKYFCCNVNEFISGTDGIKGNFNWPHDAYVGQNLGMIPE</sequence>
<dbReference type="Pfam" id="PF01223">
    <property type="entry name" value="Endonuclease_NS"/>
    <property type="match status" value="1"/>
</dbReference>
<dbReference type="InterPro" id="IPR001604">
    <property type="entry name" value="Endo_G_ENPP1-like_dom"/>
</dbReference>
<evidence type="ECO:0000313" key="9">
    <source>
        <dbReference type="EMBL" id="CAG9807374.1"/>
    </source>
</evidence>
<dbReference type="OrthoDB" id="8194122at2759"/>
<dbReference type="InterPro" id="IPR044925">
    <property type="entry name" value="His-Me_finger_sf"/>
</dbReference>
<protein>
    <recommendedName>
        <fullName evidence="11">DNA/RNA non-specific endonuclease domain-containing protein</fullName>
    </recommendedName>
</protein>
<keyword evidence="6" id="KW-0732">Signal</keyword>
<feature type="chain" id="PRO_5040424706" description="DNA/RNA non-specific endonuclease domain-containing protein" evidence="6">
    <location>
        <begin position="19"/>
        <end position="385"/>
    </location>
</feature>
<feature type="domain" description="DNA/RNA non-specific endonuclease/pyrophosphatase/phosphodiesterase" evidence="8">
    <location>
        <begin position="143"/>
        <end position="357"/>
    </location>
</feature>
<dbReference type="GO" id="GO:0046872">
    <property type="term" value="F:metal ion binding"/>
    <property type="evidence" value="ECO:0007669"/>
    <property type="project" value="UniProtKB-KW"/>
</dbReference>
<evidence type="ECO:0000313" key="10">
    <source>
        <dbReference type="Proteomes" id="UP001153620"/>
    </source>
</evidence>
<evidence type="ECO:0000259" key="8">
    <source>
        <dbReference type="SMART" id="SM00892"/>
    </source>
</evidence>
<dbReference type="AlphaFoldDB" id="A0A9N9WSI6"/>
<keyword evidence="10" id="KW-1185">Reference proteome</keyword>
<keyword evidence="3" id="KW-0378">Hydrolase</keyword>
<dbReference type="GO" id="GO:0006309">
    <property type="term" value="P:apoptotic DNA fragmentation"/>
    <property type="evidence" value="ECO:0007669"/>
    <property type="project" value="TreeGrafter"/>
</dbReference>
<dbReference type="Proteomes" id="UP001153620">
    <property type="component" value="Chromosome 3"/>
</dbReference>
<dbReference type="PROSITE" id="PS51257">
    <property type="entry name" value="PROKAR_LIPOPROTEIN"/>
    <property type="match status" value="1"/>
</dbReference>
<evidence type="ECO:0000259" key="7">
    <source>
        <dbReference type="SMART" id="SM00477"/>
    </source>
</evidence>
<dbReference type="InterPro" id="IPR040255">
    <property type="entry name" value="Non-specific_endonuclease"/>
</dbReference>